<keyword evidence="3" id="KW-0969">Cilium</keyword>
<dbReference type="InterPro" id="IPR006802">
    <property type="entry name" value="Radial_spoke"/>
</dbReference>
<feature type="compositionally biased region" description="Polar residues" evidence="7">
    <location>
        <begin position="995"/>
        <end position="1019"/>
    </location>
</feature>
<dbReference type="InterPro" id="IPR019152">
    <property type="entry name" value="DUF2046"/>
</dbReference>
<evidence type="ECO:0000256" key="4">
    <source>
        <dbReference type="ARBA" id="ARBA00023212"/>
    </source>
</evidence>
<organism evidence="8 9">
    <name type="scientific">Mesocestoides corti</name>
    <name type="common">Flatworm</name>
    <dbReference type="NCBI Taxonomy" id="53468"/>
    <lineage>
        <taxon>Eukaryota</taxon>
        <taxon>Metazoa</taxon>
        <taxon>Spiralia</taxon>
        <taxon>Lophotrochozoa</taxon>
        <taxon>Platyhelminthes</taxon>
        <taxon>Cestoda</taxon>
        <taxon>Eucestoda</taxon>
        <taxon>Cyclophyllidea</taxon>
        <taxon>Mesocestoididae</taxon>
        <taxon>Mesocestoides</taxon>
    </lineage>
</organism>
<reference evidence="8 9" key="1">
    <citation type="submission" date="2018-10" db="EMBL/GenBank/DDBJ databases">
        <authorList>
            <consortium name="Pathogen Informatics"/>
        </authorList>
    </citation>
    <scope>NUCLEOTIDE SEQUENCE [LARGE SCALE GENOMIC DNA]</scope>
</reference>
<proteinExistence type="predicted"/>
<evidence type="ECO:0000256" key="7">
    <source>
        <dbReference type="SAM" id="MobiDB-lite"/>
    </source>
</evidence>
<keyword evidence="4" id="KW-0206">Cytoskeleton</keyword>
<feature type="region of interest" description="Disordered" evidence="7">
    <location>
        <begin position="479"/>
        <end position="534"/>
    </location>
</feature>
<dbReference type="Pfam" id="PF04712">
    <property type="entry name" value="Radial_spoke"/>
    <property type="match status" value="1"/>
</dbReference>
<sequence length="1284" mass="143493">MRREWASCRLGFKTATIAVFKLTDFKTRVSTPNAITGGFCDLGPEEPPEQEFAKAKAMLQSIHHGGIKKHEGLETDSRTTSLYEHLVNLIKYILEYQPSQALDQFEVLSRLVKREKGIGGEYLEAGFTEAREDAIARTEEPKPPEVTFATHERSLLIHPDHVWNKPPLVDLPLPASFGGNFEEDEEETEALPNLCQQLVLLEQSGIGLGRVELTRIWLALRFLYKQLEDITKLRFWGKIYGKKANYYIVEAEFEPESDPSEKIPGPWDKWRPPKPPATVREQDKEEFQLTLLDEEAVAKLPVEKRVLINLPKNKYKPPTLYPREPRGRGMNRWDYYVSTNLGEGTWVRLPIVKPEHIVAARQSVYLFTGDLNAPVGHLPGGLGPFPGLEVHYLRAQIARITSACHVSPSGIFELDEDDEPEEGEKPETLMMAEEYEPMEFSDLLDLSNWVHHRPYLFSIGRINWMNTKKAAAAIKALMAEEEDAEDVGAEDDEEEMEEEGEEEEEDEEEEGPDLLAPLDEDAPTKPLGDVSQSLQNAIPNPLGPVWNARPSTVLLPVNCAIAVLSNSQWPGAYAMARKDASPHPTPPSLHLDRPPWPELELSVIFVNIYVGWGIKFLGANYQPPRLPPTSQQFDDEAVGLKETVDPTVQQEEEERLRKEARRLARAAEEVEGTASKVQESRLLDFISTHSQIKSSSFHIAFERQTYSLPFLVYISPSKQLSVKMADSASELDLESDASSIDGHTGRCDQLQRQVELLHQQNRMLKAEVDQLNLRVKSLLEKNEQLRRNSVSIQAQAEREEEYISNTLQRQISELKKDKESLVVKFEEEEERLINELNRKLMQLQKDKEKLEKTLAKEQEAQVNKLKRRIERLESESERKQRVLDKLRRDKIELENALEQEQEALVNRLWKKMEKLEEEKRQLQSKLETASAPLSGSSSVQNIASVATGGPNQPPHHHSASICLGYQQAHQPHHPQRGPLAGVPGGTSFDNFDFNGCQSDAAGQSPSHTGGRHSLTTSVASSSLSPRPPPSPMDLDISDVNASAGHLSRSEISLPGNRSHRNSFQPGVSVGPPLHLEGMTNGSAYVARLREEVVRLRAIVAANQADQLACTEQERSAIDENARLRRMLQTEIDRKDVQFNDASRVAFSPGRSRTTSDGCPSPYYPSGPFIGPGSAFASAVIAAATSNRSVSPRYCRECGQPIPASKLFQCGAVTPPPPSSSTSSRSPGRFVKPSPRLRPPHPPRQTAAGATAPGQPATTSDREYADEEEEEDDDRSKTPPAGVAN</sequence>
<keyword evidence="2" id="KW-0963">Cytoplasm</keyword>
<dbReference type="Proteomes" id="UP000267029">
    <property type="component" value="Unassembled WGS sequence"/>
</dbReference>
<dbReference type="Pfam" id="PF09755">
    <property type="entry name" value="DUF2046"/>
    <property type="match status" value="1"/>
</dbReference>
<feature type="region of interest" description="Disordered" evidence="7">
    <location>
        <begin position="1208"/>
        <end position="1284"/>
    </location>
</feature>
<evidence type="ECO:0000256" key="2">
    <source>
        <dbReference type="ARBA" id="ARBA00022490"/>
    </source>
</evidence>
<dbReference type="GO" id="GO:0001534">
    <property type="term" value="C:radial spoke"/>
    <property type="evidence" value="ECO:0007669"/>
    <property type="project" value="InterPro"/>
</dbReference>
<dbReference type="CDD" id="cd22963">
    <property type="entry name" value="DD_CrRSP4-like"/>
    <property type="match status" value="1"/>
</dbReference>
<dbReference type="GO" id="GO:0035082">
    <property type="term" value="P:axoneme assembly"/>
    <property type="evidence" value="ECO:0007669"/>
    <property type="project" value="TreeGrafter"/>
</dbReference>
<evidence type="ECO:0000313" key="9">
    <source>
        <dbReference type="Proteomes" id="UP000267029"/>
    </source>
</evidence>
<dbReference type="STRING" id="53468.A0A158QV91"/>
<dbReference type="OrthoDB" id="272202at2759"/>
<dbReference type="PANTHER" id="PTHR13159">
    <property type="entry name" value="RADIAL SPOKEHEAD-RELATED"/>
    <property type="match status" value="1"/>
</dbReference>
<feature type="region of interest" description="Disordered" evidence="7">
    <location>
        <begin position="968"/>
        <end position="1038"/>
    </location>
</feature>
<evidence type="ECO:0000256" key="6">
    <source>
        <dbReference type="SAM" id="Coils"/>
    </source>
</evidence>
<evidence type="ECO:0000313" key="8">
    <source>
        <dbReference type="EMBL" id="VDD81459.1"/>
    </source>
</evidence>
<name>A0A158QV91_MESCO</name>
<feature type="coiled-coil region" evidence="6">
    <location>
        <begin position="740"/>
        <end position="932"/>
    </location>
</feature>
<keyword evidence="9" id="KW-1185">Reference proteome</keyword>
<evidence type="ECO:0000256" key="3">
    <source>
        <dbReference type="ARBA" id="ARBA00023069"/>
    </source>
</evidence>
<keyword evidence="6" id="KW-0175">Coiled coil</keyword>
<feature type="compositionally biased region" description="Low complexity" evidence="7">
    <location>
        <begin position="1243"/>
        <end position="1258"/>
    </location>
</feature>
<keyword evidence="5" id="KW-0966">Cell projection</keyword>
<evidence type="ECO:0000256" key="1">
    <source>
        <dbReference type="ARBA" id="ARBA00004430"/>
    </source>
</evidence>
<evidence type="ECO:0000256" key="5">
    <source>
        <dbReference type="ARBA" id="ARBA00023273"/>
    </source>
</evidence>
<dbReference type="GO" id="GO:0060294">
    <property type="term" value="P:cilium movement involved in cell motility"/>
    <property type="evidence" value="ECO:0007669"/>
    <property type="project" value="InterPro"/>
</dbReference>
<accession>A0A158QV91</accession>
<dbReference type="PANTHER" id="PTHR13159:SF0">
    <property type="entry name" value="RADIAL SPOKE HEAD 6 HOMOLOG A"/>
    <property type="match status" value="1"/>
</dbReference>
<feature type="region of interest" description="Disordered" evidence="7">
    <location>
        <begin position="259"/>
        <end position="279"/>
    </location>
</feature>
<comment type="subcellular location">
    <subcellularLocation>
        <location evidence="1">Cytoplasm</location>
        <location evidence="1">Cytoskeleton</location>
        <location evidence="1">Cilium axoneme</location>
    </subcellularLocation>
</comment>
<protein>
    <submittedName>
        <fullName evidence="8">Uncharacterized protein</fullName>
    </submittedName>
</protein>
<feature type="compositionally biased region" description="Acidic residues" evidence="7">
    <location>
        <begin position="479"/>
        <end position="512"/>
    </location>
</feature>
<feature type="compositionally biased region" description="Acidic residues" evidence="7">
    <location>
        <begin position="1263"/>
        <end position="1272"/>
    </location>
</feature>
<gene>
    <name evidence="8" type="ORF">MCOS_LOCUS7462</name>
</gene>
<dbReference type="EMBL" id="UXSR01005369">
    <property type="protein sequence ID" value="VDD81459.1"/>
    <property type="molecule type" value="Genomic_DNA"/>
</dbReference>